<feature type="binding site" evidence="15">
    <location>
        <position position="252"/>
    </location>
    <ligand>
        <name>Mg(2+)</name>
        <dbReference type="ChEBI" id="CHEBI:18420"/>
    </ligand>
</feature>
<dbReference type="InterPro" id="IPR004429">
    <property type="entry name" value="Isopropylmalate_DH"/>
</dbReference>
<accession>A0AAJ4GCI4</accession>
<dbReference type="SMART" id="SM01329">
    <property type="entry name" value="Iso_dh"/>
    <property type="match status" value="1"/>
</dbReference>
<dbReference type="NCBIfam" id="TIGR00169">
    <property type="entry name" value="leuB"/>
    <property type="match status" value="1"/>
</dbReference>
<reference evidence="18 19" key="1">
    <citation type="submission" date="2020-02" db="EMBL/GenBank/DDBJ databases">
        <title>Parallel evolution in the integration of a co-obligate aphid symbiosis.</title>
        <authorList>
            <person name="Monnin D."/>
            <person name="Jackson R."/>
            <person name="Kiers E.T."/>
            <person name="Bunker M."/>
            <person name="Ellers J."/>
            <person name="Henry L.M."/>
        </authorList>
    </citation>
    <scope>NUCLEOTIDE SEQUENCE [LARGE SCALE GENOMIC DNA]</scope>
    <source>
        <strain evidence="18">AURT-53B</strain>
        <plasmid evidence="19">pleu</plasmid>
    </source>
</reference>
<dbReference type="Pfam" id="PF00180">
    <property type="entry name" value="Iso_dh"/>
    <property type="match status" value="1"/>
</dbReference>
<feature type="binding site" evidence="15">
    <location>
        <position position="99"/>
    </location>
    <ligand>
        <name>substrate</name>
    </ligand>
</feature>
<protein>
    <recommendedName>
        <fullName evidence="15">3-isopropylmalate dehydrogenase</fullName>
        <ecNumber evidence="15">1.1.1.85</ecNumber>
    </recommendedName>
    <alternativeName>
        <fullName evidence="15">3-IPM-DH</fullName>
    </alternativeName>
    <alternativeName>
        <fullName evidence="15">Beta-IPM dehydrogenase</fullName>
        <shortName evidence="15">IMDH</shortName>
    </alternativeName>
</protein>
<dbReference type="InterPro" id="IPR024084">
    <property type="entry name" value="IsoPropMal-DH-like_dom"/>
</dbReference>
<feature type="binding site" evidence="15">
    <location>
        <begin position="78"/>
        <end position="91"/>
    </location>
    <ligand>
        <name>NAD(+)</name>
        <dbReference type="ChEBI" id="CHEBI:57540"/>
    </ligand>
</feature>
<feature type="binding site" evidence="15">
    <location>
        <position position="228"/>
    </location>
    <ligand>
        <name>substrate</name>
    </ligand>
</feature>
<evidence type="ECO:0000256" key="15">
    <source>
        <dbReference type="HAMAP-Rule" id="MF_01033"/>
    </source>
</evidence>
<comment type="cofactor">
    <cofactor evidence="2">
        <name>Mn(2+)</name>
        <dbReference type="ChEBI" id="CHEBI:29035"/>
    </cofactor>
</comment>
<feature type="binding site" evidence="15">
    <location>
        <position position="228"/>
    </location>
    <ligand>
        <name>Mg(2+)</name>
        <dbReference type="ChEBI" id="CHEBI:18420"/>
    </ligand>
</feature>
<proteinExistence type="inferred from homology"/>
<dbReference type="GO" id="GO:0000287">
    <property type="term" value="F:magnesium ion binding"/>
    <property type="evidence" value="ECO:0007669"/>
    <property type="project" value="InterPro"/>
</dbReference>
<gene>
    <name evidence="15 18" type="primary">leuB</name>
    <name evidence="18" type="ORF">G4B00_03100</name>
</gene>
<dbReference type="Gene3D" id="3.40.718.10">
    <property type="entry name" value="Isopropylmalate Dehydrogenase"/>
    <property type="match status" value="1"/>
</dbReference>
<dbReference type="AlphaFoldDB" id="A0AAJ4GCI4"/>
<keyword evidence="12 15" id="KW-0520">NAD</keyword>
<feature type="binding site" evidence="15">
    <location>
        <begin position="286"/>
        <end position="298"/>
    </location>
    <ligand>
        <name>NAD(+)</name>
        <dbReference type="ChEBI" id="CHEBI:57540"/>
    </ligand>
</feature>
<feature type="site" description="Important for catalysis" evidence="15">
    <location>
        <position position="145"/>
    </location>
</feature>
<evidence type="ECO:0000256" key="7">
    <source>
        <dbReference type="ARBA" id="ARBA00022490"/>
    </source>
</evidence>
<feature type="binding site" evidence="15">
    <location>
        <position position="256"/>
    </location>
    <ligand>
        <name>Mg(2+)</name>
        <dbReference type="ChEBI" id="CHEBI:18420"/>
    </ligand>
</feature>
<dbReference type="SUPFAM" id="SSF53659">
    <property type="entry name" value="Isocitrate/Isopropylmalate dehydrogenase-like"/>
    <property type="match status" value="1"/>
</dbReference>
<dbReference type="GO" id="GO:0003862">
    <property type="term" value="F:3-isopropylmalate dehydrogenase activity"/>
    <property type="evidence" value="ECO:0007669"/>
    <property type="project" value="UniProtKB-UniRule"/>
</dbReference>
<evidence type="ECO:0000256" key="13">
    <source>
        <dbReference type="ARBA" id="ARBA00023211"/>
    </source>
</evidence>
<feature type="site" description="Important for catalysis" evidence="15">
    <location>
        <position position="196"/>
    </location>
</feature>
<comment type="pathway">
    <text evidence="3 15 16">Amino-acid biosynthesis; L-leucine biosynthesis; L-leucine from 3-methyl-2-oxobutanoate: step 3/4.</text>
</comment>
<evidence type="ECO:0000256" key="3">
    <source>
        <dbReference type="ARBA" id="ARBA00004762"/>
    </source>
</evidence>
<keyword evidence="14 15" id="KW-0100">Branched-chain amino acid biosynthesis</keyword>
<evidence type="ECO:0000256" key="2">
    <source>
        <dbReference type="ARBA" id="ARBA00001936"/>
    </source>
</evidence>
<dbReference type="FunFam" id="3.40.718.10:FF:000006">
    <property type="entry name" value="3-isopropylmalate dehydrogenase"/>
    <property type="match status" value="1"/>
</dbReference>
<keyword evidence="18" id="KW-0614">Plasmid</keyword>
<keyword evidence="13 15" id="KW-0464">Manganese</keyword>
<keyword evidence="10 15" id="KW-0460">Magnesium</keyword>
<evidence type="ECO:0000259" key="17">
    <source>
        <dbReference type="SMART" id="SM01329"/>
    </source>
</evidence>
<evidence type="ECO:0000256" key="10">
    <source>
        <dbReference type="ARBA" id="ARBA00022842"/>
    </source>
</evidence>
<dbReference type="GO" id="GO:0005829">
    <property type="term" value="C:cytosol"/>
    <property type="evidence" value="ECO:0007669"/>
    <property type="project" value="TreeGrafter"/>
</dbReference>
<dbReference type="GO" id="GO:0009098">
    <property type="term" value="P:L-leucine biosynthetic process"/>
    <property type="evidence" value="ECO:0007669"/>
    <property type="project" value="UniProtKB-UniRule"/>
</dbReference>
<organism evidence="18 19">
    <name type="scientific">Buchnera aphidicola</name>
    <name type="common">Aphis urticata</name>
    <dbReference type="NCBI Taxonomy" id="2708353"/>
    <lineage>
        <taxon>Bacteria</taxon>
        <taxon>Pseudomonadati</taxon>
        <taxon>Pseudomonadota</taxon>
        <taxon>Gammaproteobacteria</taxon>
        <taxon>Enterobacterales</taxon>
        <taxon>Erwiniaceae</taxon>
        <taxon>Buchnera</taxon>
    </lineage>
</organism>
<dbReference type="GO" id="GO:0051287">
    <property type="term" value="F:NAD binding"/>
    <property type="evidence" value="ECO:0007669"/>
    <property type="project" value="InterPro"/>
</dbReference>
<evidence type="ECO:0000313" key="18">
    <source>
        <dbReference type="EMBL" id="QIQ41626.1"/>
    </source>
</evidence>
<dbReference type="PANTHER" id="PTHR42979:SF1">
    <property type="entry name" value="3-ISOPROPYLMALATE DEHYDROGENASE"/>
    <property type="match status" value="1"/>
</dbReference>
<keyword evidence="7 15" id="KW-0963">Cytoplasm</keyword>
<evidence type="ECO:0000256" key="8">
    <source>
        <dbReference type="ARBA" id="ARBA00022605"/>
    </source>
</evidence>
<dbReference type="PANTHER" id="PTHR42979">
    <property type="entry name" value="3-ISOPROPYLMALATE DEHYDROGENASE"/>
    <property type="match status" value="1"/>
</dbReference>
<feature type="binding site" evidence="15">
    <location>
        <position position="138"/>
    </location>
    <ligand>
        <name>substrate</name>
    </ligand>
</feature>
<keyword evidence="9 15" id="KW-0479">Metal-binding</keyword>
<comment type="subcellular location">
    <subcellularLocation>
        <location evidence="15">Cytoplasm</location>
    </subcellularLocation>
</comment>
<feature type="binding site" evidence="15">
    <location>
        <position position="109"/>
    </location>
    <ligand>
        <name>substrate</name>
    </ligand>
</feature>
<keyword evidence="11 15" id="KW-0560">Oxidoreductase</keyword>
<name>A0AAJ4GCI4_9GAMM</name>
<evidence type="ECO:0000256" key="12">
    <source>
        <dbReference type="ARBA" id="ARBA00023027"/>
    </source>
</evidence>
<dbReference type="EMBL" id="CP048745">
    <property type="protein sequence ID" value="QIQ41626.1"/>
    <property type="molecule type" value="Genomic_DNA"/>
</dbReference>
<dbReference type="EC" id="1.1.1.85" evidence="15"/>
<evidence type="ECO:0000256" key="6">
    <source>
        <dbReference type="ARBA" id="ARBA00022430"/>
    </source>
</evidence>
<evidence type="ECO:0000256" key="5">
    <source>
        <dbReference type="ARBA" id="ARBA00011738"/>
    </source>
</evidence>
<feature type="domain" description="Isopropylmalate dehydrogenase-like" evidence="17">
    <location>
        <begin position="6"/>
        <end position="356"/>
    </location>
</feature>
<comment type="cofactor">
    <cofactor evidence="15 16">
        <name>Mg(2+)</name>
        <dbReference type="ChEBI" id="CHEBI:18420"/>
    </cofactor>
    <cofactor evidence="15 16">
        <name>Mn(2+)</name>
        <dbReference type="ChEBI" id="CHEBI:29035"/>
    </cofactor>
    <text evidence="15 16">Binds 1 Mg(2+) or Mn(2+) ion per subunit.</text>
</comment>
<evidence type="ECO:0000256" key="14">
    <source>
        <dbReference type="ARBA" id="ARBA00023304"/>
    </source>
</evidence>
<comment type="subunit">
    <text evidence="5 15 16">Homodimer.</text>
</comment>
<comment type="function">
    <text evidence="15 16">Catalyzes the oxidation of 3-carboxy-2-hydroxy-4-methylpentanoate (3-isopropylmalate) to 3-carboxy-4-methyl-2-oxopentanoate. The product decarboxylates to 4-methyl-2 oxopentanoate.</text>
</comment>
<evidence type="ECO:0000256" key="16">
    <source>
        <dbReference type="RuleBase" id="RU004445"/>
    </source>
</evidence>
<dbReference type="HAMAP" id="MF_01033">
    <property type="entry name" value="LeuB_type1"/>
    <property type="match status" value="1"/>
</dbReference>
<keyword evidence="6 15" id="KW-0432">Leucine biosynthesis</keyword>
<evidence type="ECO:0000256" key="1">
    <source>
        <dbReference type="ARBA" id="ARBA00000624"/>
    </source>
</evidence>
<evidence type="ECO:0000256" key="4">
    <source>
        <dbReference type="ARBA" id="ARBA00008319"/>
    </source>
</evidence>
<geneLocation type="plasmid" evidence="19">
    <name>pleu</name>
</geneLocation>
<comment type="similarity">
    <text evidence="4 15">Belongs to the isocitrate and isopropylmalate dehydrogenases family. LeuB type 1 subfamily.</text>
</comment>
<dbReference type="InterPro" id="IPR019818">
    <property type="entry name" value="IsoCit/isopropylmalate_DH_CS"/>
</dbReference>
<evidence type="ECO:0000256" key="11">
    <source>
        <dbReference type="ARBA" id="ARBA00023002"/>
    </source>
</evidence>
<evidence type="ECO:0000313" key="19">
    <source>
        <dbReference type="Proteomes" id="UP000502374"/>
    </source>
</evidence>
<evidence type="ECO:0000256" key="9">
    <source>
        <dbReference type="ARBA" id="ARBA00022723"/>
    </source>
</evidence>
<keyword evidence="8 15" id="KW-0028">Amino-acid biosynthesis</keyword>
<comment type="catalytic activity">
    <reaction evidence="1 15 16">
        <text>(2R,3S)-3-isopropylmalate + NAD(+) = 4-methyl-2-oxopentanoate + CO2 + NADH</text>
        <dbReference type="Rhea" id="RHEA:32271"/>
        <dbReference type="ChEBI" id="CHEBI:16526"/>
        <dbReference type="ChEBI" id="CHEBI:17865"/>
        <dbReference type="ChEBI" id="CHEBI:35121"/>
        <dbReference type="ChEBI" id="CHEBI:57540"/>
        <dbReference type="ChEBI" id="CHEBI:57945"/>
        <dbReference type="EC" id="1.1.1.85"/>
    </reaction>
</comment>
<sequence length="364" mass="40755">MKKKFRIAVLPGDGIGPEVMQEAYKILDVLKKHFFLSLMTEEFDVGGIAIDKYGTALPLKTIIGCENSDAILFGSVGGSKWNFLAPELQPERAALLPLRKHFNLFSNLRPAKLYSELKHLSPLRNEIVNNGFDILCIRELTGGIYFGKNKGRSVDNENNIYAFDTELYYEFEVRRIANLAFQIAQSRKKKICSIDKANVLESSFLWRETVEKVSKHYPDVKLSHLYIDNAAMQLIKDPNQFDILLCSNLFGDILSDECAMITGSIGMLPSASLNQKNFGLYEPAGGSAPDIKGLNLANPIAQILSVSMLVRYSMNLPQIADKIDLSVHRCLIEGYRTIDISNGKNYINTTEMGNIITKFLIDGQ</sequence>
<dbReference type="PROSITE" id="PS00470">
    <property type="entry name" value="IDH_IMDH"/>
    <property type="match status" value="1"/>
</dbReference>
<dbReference type="Proteomes" id="UP000502374">
    <property type="component" value="Plasmid pLeu"/>
</dbReference>